<sequence>MTASQTLFANRTGFSATRMGKGSQMSVDGRRRSRCNRPTLPVRLFCFFFFSSILFWQKHRLWQRGPNKDRRGERVCERCETPRVSCLMNGWIGERIVEGRTIDQSMEGKVSAVG</sequence>
<evidence type="ECO:0000256" key="1">
    <source>
        <dbReference type="SAM" id="Phobius"/>
    </source>
</evidence>
<protein>
    <submittedName>
        <fullName evidence="2">Uncharacterized protein</fullName>
    </submittedName>
</protein>
<gene>
    <name evidence="2" type="ORF">BDW47DRAFT_1686</name>
</gene>
<keyword evidence="1" id="KW-0472">Membrane</keyword>
<reference evidence="2 3" key="1">
    <citation type="submission" date="2017-12" db="EMBL/GenBank/DDBJ databases">
        <authorList>
            <consortium name="DOE Joint Genome Institute"/>
            <person name="Haridas S."/>
            <person name="Kjaerbolling I."/>
            <person name="Vesth T.C."/>
            <person name="Frisvad J.C."/>
            <person name="Nybo J.L."/>
            <person name="Theobald S."/>
            <person name="Kuo A."/>
            <person name="Bowyer P."/>
            <person name="Matsuda Y."/>
            <person name="Mondo S."/>
            <person name="Lyhne E.K."/>
            <person name="Kogle M.E."/>
            <person name="Clum A."/>
            <person name="Lipzen A."/>
            <person name="Salamov A."/>
            <person name="Ngan C.Y."/>
            <person name="Daum C."/>
            <person name="Chiniquy J."/>
            <person name="Barry K."/>
            <person name="LaButti K."/>
            <person name="Simmons B.A."/>
            <person name="Magnuson J.K."/>
            <person name="Mortensen U.H."/>
            <person name="Larsen T.O."/>
            <person name="Grigoriev I.V."/>
            <person name="Baker S.E."/>
            <person name="Andersen M.R."/>
            <person name="Nordberg H.P."/>
            <person name="Cantor M.N."/>
            <person name="Hua S.X."/>
        </authorList>
    </citation>
    <scope>NUCLEOTIDE SEQUENCE [LARGE SCALE GENOMIC DNA]</scope>
    <source>
        <strain evidence="2 3">CBS 102.13</strain>
    </source>
</reference>
<organism evidence="2 3">
    <name type="scientific">Aspergillus candidus</name>
    <dbReference type="NCBI Taxonomy" id="41067"/>
    <lineage>
        <taxon>Eukaryota</taxon>
        <taxon>Fungi</taxon>
        <taxon>Dikarya</taxon>
        <taxon>Ascomycota</taxon>
        <taxon>Pezizomycotina</taxon>
        <taxon>Eurotiomycetes</taxon>
        <taxon>Eurotiomycetidae</taxon>
        <taxon>Eurotiales</taxon>
        <taxon>Aspergillaceae</taxon>
        <taxon>Aspergillus</taxon>
        <taxon>Aspergillus subgen. Circumdati</taxon>
    </lineage>
</organism>
<name>A0A2I2FPG7_ASPCN</name>
<accession>A0A2I2FPG7</accession>
<dbReference type="Proteomes" id="UP000234585">
    <property type="component" value="Unassembled WGS sequence"/>
</dbReference>
<dbReference type="AlphaFoldDB" id="A0A2I2FPG7"/>
<dbReference type="GeneID" id="36525524"/>
<dbReference type="EMBL" id="KZ559117">
    <property type="protein sequence ID" value="PLB42520.1"/>
    <property type="molecule type" value="Genomic_DNA"/>
</dbReference>
<dbReference type="OrthoDB" id="2307332at2759"/>
<keyword evidence="3" id="KW-1185">Reference proteome</keyword>
<evidence type="ECO:0000313" key="3">
    <source>
        <dbReference type="Proteomes" id="UP000234585"/>
    </source>
</evidence>
<dbReference type="RefSeq" id="XP_024676532.1">
    <property type="nucleotide sequence ID" value="XM_024818364.1"/>
</dbReference>
<evidence type="ECO:0000313" key="2">
    <source>
        <dbReference type="EMBL" id="PLB42520.1"/>
    </source>
</evidence>
<keyword evidence="1" id="KW-1133">Transmembrane helix</keyword>
<feature type="transmembrane region" description="Helical" evidence="1">
    <location>
        <begin position="40"/>
        <end position="57"/>
    </location>
</feature>
<proteinExistence type="predicted"/>
<keyword evidence="1" id="KW-0812">Transmembrane</keyword>